<dbReference type="PANTHER" id="PTHR14517:SF6">
    <property type="entry name" value="RE41410P"/>
    <property type="match status" value="1"/>
</dbReference>
<dbReference type="Proteomes" id="UP001244341">
    <property type="component" value="Chromosome 4b"/>
</dbReference>
<comment type="subcellular location">
    <subcellularLocation>
        <location evidence="1">Cytoplasm</location>
        <location evidence="1">Cytoskeleton</location>
        <location evidence="1">Flagellum axoneme</location>
    </subcellularLocation>
</comment>
<dbReference type="EMBL" id="CP126211">
    <property type="protein sequence ID" value="WIA12984.1"/>
    <property type="molecule type" value="Genomic_DNA"/>
</dbReference>
<keyword evidence="6" id="KW-0969">Cilium</keyword>
<keyword evidence="5 10" id="KW-0175">Coiled coil</keyword>
<feature type="coiled-coil region" evidence="10">
    <location>
        <begin position="132"/>
        <end position="172"/>
    </location>
</feature>
<comment type="subunit">
    <text evidence="9">Microtubule inner protein component of sperm flagellar doublet microtubules.</text>
</comment>
<organism evidence="12 13">
    <name type="scientific">Tetradesmus obliquus</name>
    <name type="common">Green alga</name>
    <name type="synonym">Acutodesmus obliquus</name>
    <dbReference type="NCBI Taxonomy" id="3088"/>
    <lineage>
        <taxon>Eukaryota</taxon>
        <taxon>Viridiplantae</taxon>
        <taxon>Chlorophyta</taxon>
        <taxon>core chlorophytes</taxon>
        <taxon>Chlorophyceae</taxon>
        <taxon>CS clade</taxon>
        <taxon>Sphaeropleales</taxon>
        <taxon>Scenedesmaceae</taxon>
        <taxon>Tetradesmus</taxon>
    </lineage>
</organism>
<reference evidence="12 13" key="1">
    <citation type="submission" date="2023-05" db="EMBL/GenBank/DDBJ databases">
        <title>A 100% complete, gapless, phased diploid assembly of the Scenedesmus obliquus UTEX 3031 genome.</title>
        <authorList>
            <person name="Biondi T.C."/>
            <person name="Hanschen E.R."/>
            <person name="Kwon T."/>
            <person name="Eng W."/>
            <person name="Kruse C.P.S."/>
            <person name="Koehler S.I."/>
            <person name="Kunde Y."/>
            <person name="Gleasner C.D."/>
            <person name="You Mak K.T."/>
            <person name="Polle J."/>
            <person name="Hovde B.T."/>
            <person name="Starkenburg S.R."/>
        </authorList>
    </citation>
    <scope>NUCLEOTIDE SEQUENCE [LARGE SCALE GENOMIC DNA]</scope>
    <source>
        <strain evidence="12 13">DOE0152z</strain>
    </source>
</reference>
<evidence type="ECO:0000256" key="4">
    <source>
        <dbReference type="ARBA" id="ARBA00022846"/>
    </source>
</evidence>
<dbReference type="Pfam" id="PF05914">
    <property type="entry name" value="RIB43A"/>
    <property type="match status" value="1"/>
</dbReference>
<accession>A0ABY8TV42</accession>
<protein>
    <submittedName>
        <fullName evidence="12">Uncharacterized protein</fullName>
    </submittedName>
</protein>
<evidence type="ECO:0000256" key="5">
    <source>
        <dbReference type="ARBA" id="ARBA00023054"/>
    </source>
</evidence>
<dbReference type="PANTHER" id="PTHR14517">
    <property type="entry name" value="RIB43A-RELATED"/>
    <property type="match status" value="1"/>
</dbReference>
<evidence type="ECO:0000256" key="10">
    <source>
        <dbReference type="SAM" id="Coils"/>
    </source>
</evidence>
<evidence type="ECO:0000256" key="8">
    <source>
        <dbReference type="ARBA" id="ARBA00023273"/>
    </source>
</evidence>
<comment type="similarity">
    <text evidence="2">Belongs to the RIB43A family.</text>
</comment>
<name>A0ABY8TV42_TETOB</name>
<evidence type="ECO:0000256" key="7">
    <source>
        <dbReference type="ARBA" id="ARBA00023212"/>
    </source>
</evidence>
<evidence type="ECO:0000313" key="13">
    <source>
        <dbReference type="Proteomes" id="UP001244341"/>
    </source>
</evidence>
<evidence type="ECO:0000256" key="11">
    <source>
        <dbReference type="SAM" id="MobiDB-lite"/>
    </source>
</evidence>
<keyword evidence="7" id="KW-0206">Cytoskeleton</keyword>
<sequence length="303" mass="33839">MMTMNQLDAASLRKTWDREVHDFRTTCQGKSTTREWDLNRPDAKRQELPARLGDDDPRCGPASLQKFAGEDLTVGERTAAQMEQCKAWWDEQTAAKKQQKQQEQEEKFELGATIRGLDSLQCSLMSVEAAARAELARQITAANAELRQLQAAKRDAERQQELQAKLAELEAAKADPWLNEDPQQAASAMSPARVRKDHWKGMSAAQREAIAQEQLGQVLARRAAAAQAAAEEAAAAAEQHRVHKAVMQQAQAADDFRRKQAAAAAEVLRRQVEEKAARDAQIKETYANKVSDSYFQQFGTSHR</sequence>
<keyword evidence="8" id="KW-0966">Cell projection</keyword>
<evidence type="ECO:0000256" key="6">
    <source>
        <dbReference type="ARBA" id="ARBA00023069"/>
    </source>
</evidence>
<keyword evidence="13" id="KW-1185">Reference proteome</keyword>
<feature type="region of interest" description="Disordered" evidence="11">
    <location>
        <begin position="30"/>
        <end position="62"/>
    </location>
</feature>
<gene>
    <name evidence="12" type="ORF">OEZ85_006596</name>
</gene>
<evidence type="ECO:0000256" key="3">
    <source>
        <dbReference type="ARBA" id="ARBA00022490"/>
    </source>
</evidence>
<feature type="compositionally biased region" description="Basic and acidic residues" evidence="11">
    <location>
        <begin position="32"/>
        <end position="58"/>
    </location>
</feature>
<evidence type="ECO:0000313" key="12">
    <source>
        <dbReference type="EMBL" id="WIA12984.1"/>
    </source>
</evidence>
<evidence type="ECO:0000256" key="2">
    <source>
        <dbReference type="ARBA" id="ARBA00006875"/>
    </source>
</evidence>
<evidence type="ECO:0000256" key="9">
    <source>
        <dbReference type="ARBA" id="ARBA00046435"/>
    </source>
</evidence>
<keyword evidence="3" id="KW-0963">Cytoplasm</keyword>
<evidence type="ECO:0000256" key="1">
    <source>
        <dbReference type="ARBA" id="ARBA00004611"/>
    </source>
</evidence>
<proteinExistence type="inferred from homology"/>
<dbReference type="InterPro" id="IPR008805">
    <property type="entry name" value="RIB43A"/>
</dbReference>
<keyword evidence="4" id="KW-0282">Flagellum</keyword>